<dbReference type="SUPFAM" id="SSF53955">
    <property type="entry name" value="Lysozyme-like"/>
    <property type="match status" value="1"/>
</dbReference>
<dbReference type="HAMAP" id="MF_00766">
    <property type="entry name" value="PGT_MtgA"/>
    <property type="match status" value="1"/>
</dbReference>
<proteinExistence type="inferred from homology"/>
<evidence type="ECO:0000256" key="7">
    <source>
        <dbReference type="ARBA" id="ARBA00022984"/>
    </source>
</evidence>
<evidence type="ECO:0000256" key="4">
    <source>
        <dbReference type="ARBA" id="ARBA00022679"/>
    </source>
</evidence>
<evidence type="ECO:0000256" key="11">
    <source>
        <dbReference type="HAMAP-Rule" id="MF_00766"/>
    </source>
</evidence>
<reference evidence="13" key="1">
    <citation type="submission" date="2022-10" db="EMBL/GenBank/DDBJ databases">
        <authorList>
            <person name="Kim H.S."/>
            <person name="Kim J.-S."/>
            <person name="Suh M.K."/>
            <person name="Eom M.K."/>
            <person name="Lee J.-S."/>
        </authorList>
    </citation>
    <scope>NUCLEOTIDE SEQUENCE</scope>
    <source>
        <strain evidence="13">LIP-5</strain>
    </source>
</reference>
<evidence type="ECO:0000256" key="5">
    <source>
        <dbReference type="ARBA" id="ARBA00022692"/>
    </source>
</evidence>
<dbReference type="EC" id="2.4.99.28" evidence="11"/>
<keyword evidence="4 11" id="KW-0808">Transferase</keyword>
<evidence type="ECO:0000256" key="8">
    <source>
        <dbReference type="ARBA" id="ARBA00022989"/>
    </source>
</evidence>
<evidence type="ECO:0000313" key="14">
    <source>
        <dbReference type="Proteomes" id="UP001209317"/>
    </source>
</evidence>
<dbReference type="GO" id="GO:0071555">
    <property type="term" value="P:cell wall organization"/>
    <property type="evidence" value="ECO:0007669"/>
    <property type="project" value="UniProtKB-KW"/>
</dbReference>
<evidence type="ECO:0000256" key="3">
    <source>
        <dbReference type="ARBA" id="ARBA00022676"/>
    </source>
</evidence>
<dbReference type="GO" id="GO:0009274">
    <property type="term" value="C:peptidoglycan-based cell wall"/>
    <property type="evidence" value="ECO:0007669"/>
    <property type="project" value="InterPro"/>
</dbReference>
<dbReference type="AlphaFoldDB" id="A0AAE3LP54"/>
<keyword evidence="10 11" id="KW-0961">Cell wall biogenesis/degradation</keyword>
<name>A0AAE3LP54_9BACT</name>
<dbReference type="InterPro" id="IPR001264">
    <property type="entry name" value="Glyco_trans_51"/>
</dbReference>
<evidence type="ECO:0000256" key="1">
    <source>
        <dbReference type="ARBA" id="ARBA00022475"/>
    </source>
</evidence>
<dbReference type="EMBL" id="JAOTPL010000001">
    <property type="protein sequence ID" value="MCU7693150.1"/>
    <property type="molecule type" value="Genomic_DNA"/>
</dbReference>
<organism evidence="13 14">
    <name type="scientific">Haoranjiania flava</name>
    <dbReference type="NCBI Taxonomy" id="1856322"/>
    <lineage>
        <taxon>Bacteria</taxon>
        <taxon>Pseudomonadati</taxon>
        <taxon>Bacteroidota</taxon>
        <taxon>Chitinophagia</taxon>
        <taxon>Chitinophagales</taxon>
        <taxon>Chitinophagaceae</taxon>
        <taxon>Haoranjiania</taxon>
    </lineage>
</organism>
<keyword evidence="8 11" id="KW-1133">Transmembrane helix</keyword>
<protein>
    <recommendedName>
        <fullName evidence="11">Biosynthetic peptidoglycan transglycosylase</fullName>
        <ecNumber evidence="11">2.4.99.28</ecNumber>
    </recommendedName>
    <alternativeName>
        <fullName evidence="11">Glycan polymerase</fullName>
    </alternativeName>
    <alternativeName>
        <fullName evidence="11">Peptidoglycan glycosyltransferase MtgA</fullName>
        <shortName evidence="11">PGT</shortName>
    </alternativeName>
</protein>
<keyword evidence="3 11" id="KW-0328">Glycosyltransferase</keyword>
<dbReference type="InterPro" id="IPR011812">
    <property type="entry name" value="Pep_trsgly"/>
</dbReference>
<keyword evidence="2" id="KW-0997">Cell inner membrane</keyword>
<dbReference type="GO" id="GO:0008360">
    <property type="term" value="P:regulation of cell shape"/>
    <property type="evidence" value="ECO:0007669"/>
    <property type="project" value="UniProtKB-KW"/>
</dbReference>
<evidence type="ECO:0000259" key="12">
    <source>
        <dbReference type="Pfam" id="PF00912"/>
    </source>
</evidence>
<keyword evidence="1 11" id="KW-1003">Cell membrane</keyword>
<comment type="pathway">
    <text evidence="11">Cell wall biogenesis; peptidoglycan biosynthesis.</text>
</comment>
<dbReference type="Pfam" id="PF00912">
    <property type="entry name" value="Transgly"/>
    <property type="match status" value="1"/>
</dbReference>
<evidence type="ECO:0000256" key="10">
    <source>
        <dbReference type="ARBA" id="ARBA00023316"/>
    </source>
</evidence>
<accession>A0AAE3LP54</accession>
<dbReference type="Proteomes" id="UP001209317">
    <property type="component" value="Unassembled WGS sequence"/>
</dbReference>
<dbReference type="GO" id="GO:0009252">
    <property type="term" value="P:peptidoglycan biosynthetic process"/>
    <property type="evidence" value="ECO:0007669"/>
    <property type="project" value="UniProtKB-UniRule"/>
</dbReference>
<evidence type="ECO:0000256" key="2">
    <source>
        <dbReference type="ARBA" id="ARBA00022519"/>
    </source>
</evidence>
<comment type="catalytic activity">
    <reaction evidence="11">
        <text>[GlcNAc-(1-&gt;4)-Mur2Ac(oyl-L-Ala-gamma-D-Glu-L-Lys-D-Ala-D-Ala)](n)-di-trans,octa-cis-undecaprenyl diphosphate + beta-D-GlcNAc-(1-&gt;4)-Mur2Ac(oyl-L-Ala-gamma-D-Glu-L-Lys-D-Ala-D-Ala)-di-trans,octa-cis-undecaprenyl diphosphate = [GlcNAc-(1-&gt;4)-Mur2Ac(oyl-L-Ala-gamma-D-Glu-L-Lys-D-Ala-D-Ala)](n+1)-di-trans,octa-cis-undecaprenyl diphosphate + di-trans,octa-cis-undecaprenyl diphosphate + H(+)</text>
        <dbReference type="Rhea" id="RHEA:23708"/>
        <dbReference type="Rhea" id="RHEA-COMP:9602"/>
        <dbReference type="Rhea" id="RHEA-COMP:9603"/>
        <dbReference type="ChEBI" id="CHEBI:15378"/>
        <dbReference type="ChEBI" id="CHEBI:58405"/>
        <dbReference type="ChEBI" id="CHEBI:60033"/>
        <dbReference type="ChEBI" id="CHEBI:78435"/>
        <dbReference type="EC" id="2.4.99.28"/>
    </reaction>
</comment>
<comment type="subcellular location">
    <subcellularLocation>
        <location evidence="11">Cell membrane</location>
        <topology evidence="11">Single-pass membrane protein</topology>
    </subcellularLocation>
</comment>
<dbReference type="InterPro" id="IPR036950">
    <property type="entry name" value="PBP_transglycosylase"/>
</dbReference>
<evidence type="ECO:0000256" key="6">
    <source>
        <dbReference type="ARBA" id="ARBA00022960"/>
    </source>
</evidence>
<keyword evidence="7 11" id="KW-0573">Peptidoglycan synthesis</keyword>
<feature type="domain" description="Glycosyl transferase family 51" evidence="12">
    <location>
        <begin position="45"/>
        <end position="217"/>
    </location>
</feature>
<dbReference type="GO" id="GO:0016763">
    <property type="term" value="F:pentosyltransferase activity"/>
    <property type="evidence" value="ECO:0007669"/>
    <property type="project" value="InterPro"/>
</dbReference>
<evidence type="ECO:0000256" key="9">
    <source>
        <dbReference type="ARBA" id="ARBA00023136"/>
    </source>
</evidence>
<dbReference type="GO" id="GO:0005886">
    <property type="term" value="C:plasma membrane"/>
    <property type="evidence" value="ECO:0007669"/>
    <property type="project" value="UniProtKB-SubCell"/>
</dbReference>
<evidence type="ECO:0000313" key="13">
    <source>
        <dbReference type="EMBL" id="MCU7693150.1"/>
    </source>
</evidence>
<dbReference type="InterPro" id="IPR023346">
    <property type="entry name" value="Lysozyme-like_dom_sf"/>
</dbReference>
<dbReference type="PANTHER" id="PTHR30400:SF0">
    <property type="entry name" value="BIOSYNTHETIC PEPTIDOGLYCAN TRANSGLYCOSYLASE"/>
    <property type="match status" value="1"/>
</dbReference>
<gene>
    <name evidence="11 13" type="primary">mtgA</name>
    <name evidence="13" type="ORF">OD355_01320</name>
</gene>
<keyword evidence="9 11" id="KW-0472">Membrane</keyword>
<dbReference type="NCBIfam" id="TIGR02070">
    <property type="entry name" value="mono_pep_trsgly"/>
    <property type="match status" value="1"/>
</dbReference>
<keyword evidence="14" id="KW-1185">Reference proteome</keyword>
<comment type="caution">
    <text evidence="13">The sequence shown here is derived from an EMBL/GenBank/DDBJ whole genome shotgun (WGS) entry which is preliminary data.</text>
</comment>
<comment type="similarity">
    <text evidence="11">Belongs to the glycosyltransferase 51 family.</text>
</comment>
<comment type="function">
    <text evidence="11">Peptidoglycan polymerase that catalyzes glycan chain elongation from lipid-linked precursors.</text>
</comment>
<keyword evidence="6 11" id="KW-0133">Cell shape</keyword>
<sequence>MKRFFRKLFKYFFLLLLLSVAYAFLCKWIMPPLTITQITHIIDGQGLKRNYVPLAKISPNVRLAAIAGEDQLFALHNGFDWVSLGNSLEGANLKKGRAKGTAASTISQQTAKNVFLWQGAGFWKYLRKAPEFFYTWLIEAVWDKRRILEIYLNVAEMGKGVFGIEAAAQKYFDKPASQLSRREAAMIIASLQNPRVFTVVPLSKHVSWKSNWILKQMSNIQNDRDIQPLLK</sequence>
<keyword evidence="5 11" id="KW-0812">Transmembrane</keyword>
<dbReference type="Gene3D" id="1.10.3810.10">
    <property type="entry name" value="Biosynthetic peptidoglycan transglycosylase-like"/>
    <property type="match status" value="1"/>
</dbReference>
<dbReference type="GO" id="GO:0008955">
    <property type="term" value="F:peptidoglycan glycosyltransferase activity"/>
    <property type="evidence" value="ECO:0007669"/>
    <property type="project" value="UniProtKB-UniRule"/>
</dbReference>
<dbReference type="RefSeq" id="WP_263036638.1">
    <property type="nucleotide sequence ID" value="NZ_JAOTPL010000001.1"/>
</dbReference>
<dbReference type="PANTHER" id="PTHR30400">
    <property type="entry name" value="MONOFUNCTIONAL BIOSYNTHETIC PEPTIDOGLYCAN TRANSGLYCOSYLASE"/>
    <property type="match status" value="1"/>
</dbReference>